<dbReference type="EMBL" id="BMAW01040927">
    <property type="protein sequence ID" value="GFU61606.1"/>
    <property type="molecule type" value="Genomic_DNA"/>
</dbReference>
<gene>
    <name evidence="1" type="ORF">NPIL_621721</name>
</gene>
<protein>
    <submittedName>
        <fullName evidence="1">Uncharacterized protein</fullName>
    </submittedName>
</protein>
<keyword evidence="2" id="KW-1185">Reference proteome</keyword>
<comment type="caution">
    <text evidence="1">The sequence shown here is derived from an EMBL/GenBank/DDBJ whole genome shotgun (WGS) entry which is preliminary data.</text>
</comment>
<proteinExistence type="predicted"/>
<dbReference type="OrthoDB" id="10300331at2759"/>
<evidence type="ECO:0000313" key="1">
    <source>
        <dbReference type="EMBL" id="GFU61606.1"/>
    </source>
</evidence>
<sequence length="106" mass="12518">MYKVCPHQIYCFRGNRGLIMKQELAQIFEIEQFVLERDGMKTNHPLLYLLGISDGDDEEQKYVGGWLILADVLLIIFRKLMRKCMENLFAHAYHQRLGMCVRKPRA</sequence>
<reference evidence="1" key="1">
    <citation type="submission" date="2020-08" db="EMBL/GenBank/DDBJ databases">
        <title>Multicomponent nature underlies the extraordinary mechanical properties of spider dragline silk.</title>
        <authorList>
            <person name="Kono N."/>
            <person name="Nakamura H."/>
            <person name="Mori M."/>
            <person name="Yoshida Y."/>
            <person name="Ohtoshi R."/>
            <person name="Malay A.D."/>
            <person name="Moran D.A.P."/>
            <person name="Tomita M."/>
            <person name="Numata K."/>
            <person name="Arakawa K."/>
        </authorList>
    </citation>
    <scope>NUCLEOTIDE SEQUENCE</scope>
</reference>
<evidence type="ECO:0000313" key="2">
    <source>
        <dbReference type="Proteomes" id="UP000887013"/>
    </source>
</evidence>
<name>A0A8X6R4P3_NEPPI</name>
<dbReference type="AlphaFoldDB" id="A0A8X6R4P3"/>
<dbReference type="Proteomes" id="UP000887013">
    <property type="component" value="Unassembled WGS sequence"/>
</dbReference>
<accession>A0A8X6R4P3</accession>
<organism evidence="1 2">
    <name type="scientific">Nephila pilipes</name>
    <name type="common">Giant wood spider</name>
    <name type="synonym">Nephila maculata</name>
    <dbReference type="NCBI Taxonomy" id="299642"/>
    <lineage>
        <taxon>Eukaryota</taxon>
        <taxon>Metazoa</taxon>
        <taxon>Ecdysozoa</taxon>
        <taxon>Arthropoda</taxon>
        <taxon>Chelicerata</taxon>
        <taxon>Arachnida</taxon>
        <taxon>Araneae</taxon>
        <taxon>Araneomorphae</taxon>
        <taxon>Entelegynae</taxon>
        <taxon>Araneoidea</taxon>
        <taxon>Nephilidae</taxon>
        <taxon>Nephila</taxon>
    </lineage>
</organism>